<organism evidence="1 2">
    <name type="scientific">Sistotremastrum suecicum HHB10207 ss-3</name>
    <dbReference type="NCBI Taxonomy" id="1314776"/>
    <lineage>
        <taxon>Eukaryota</taxon>
        <taxon>Fungi</taxon>
        <taxon>Dikarya</taxon>
        <taxon>Basidiomycota</taxon>
        <taxon>Agaricomycotina</taxon>
        <taxon>Agaricomycetes</taxon>
        <taxon>Sistotremastrales</taxon>
        <taxon>Sistotremastraceae</taxon>
        <taxon>Sistotremastrum</taxon>
    </lineage>
</organism>
<dbReference type="AlphaFoldDB" id="A0A165ZSY2"/>
<sequence>MSAQTSALEAFCGLLLPFLRFLSKLIWQARLSNAACYHRYRRQRYQDILARRSVIKVEETVLVHERCPFPDERIDSHVQGFPLYLMLSRFERPSHPKYKTEYQASSDA</sequence>
<reference evidence="1 2" key="1">
    <citation type="journal article" date="2016" name="Mol. Biol. Evol.">
        <title>Comparative Genomics of Early-Diverging Mushroom-Forming Fungi Provides Insights into the Origins of Lignocellulose Decay Capabilities.</title>
        <authorList>
            <person name="Nagy L.G."/>
            <person name="Riley R."/>
            <person name="Tritt A."/>
            <person name="Adam C."/>
            <person name="Daum C."/>
            <person name="Floudas D."/>
            <person name="Sun H."/>
            <person name="Yadav J.S."/>
            <person name="Pangilinan J."/>
            <person name="Larsson K.H."/>
            <person name="Matsuura K."/>
            <person name="Barry K."/>
            <person name="Labutti K."/>
            <person name="Kuo R."/>
            <person name="Ohm R.A."/>
            <person name="Bhattacharya S.S."/>
            <person name="Shirouzu T."/>
            <person name="Yoshinaga Y."/>
            <person name="Martin F.M."/>
            <person name="Grigoriev I.V."/>
            <person name="Hibbett D.S."/>
        </authorList>
    </citation>
    <scope>NUCLEOTIDE SEQUENCE [LARGE SCALE GENOMIC DNA]</scope>
    <source>
        <strain evidence="1 2">HHB10207 ss-3</strain>
    </source>
</reference>
<name>A0A165ZSY2_9AGAM</name>
<gene>
    <name evidence="1" type="ORF">SISSUDRAFT_1083007</name>
</gene>
<keyword evidence="2" id="KW-1185">Reference proteome</keyword>
<protein>
    <submittedName>
        <fullName evidence="1">Uncharacterized protein</fullName>
    </submittedName>
</protein>
<evidence type="ECO:0000313" key="2">
    <source>
        <dbReference type="Proteomes" id="UP000076798"/>
    </source>
</evidence>
<accession>A0A165ZSY2</accession>
<proteinExistence type="predicted"/>
<dbReference type="EMBL" id="KV428173">
    <property type="protein sequence ID" value="KZT34600.1"/>
    <property type="molecule type" value="Genomic_DNA"/>
</dbReference>
<evidence type="ECO:0000313" key="1">
    <source>
        <dbReference type="EMBL" id="KZT34600.1"/>
    </source>
</evidence>
<dbReference type="Proteomes" id="UP000076798">
    <property type="component" value="Unassembled WGS sequence"/>
</dbReference>